<keyword evidence="3" id="KW-1185">Reference proteome</keyword>
<name>A0A142KAX0_9CAUD</name>
<reference evidence="3" key="1">
    <citation type="submission" date="2016-03" db="EMBL/GenBank/DDBJ databases">
        <authorList>
            <person name="Ploux O."/>
        </authorList>
    </citation>
    <scope>NUCLEOTIDE SEQUENCE [LARGE SCALE GENOMIC DNA]</scope>
</reference>
<evidence type="ECO:0000313" key="2">
    <source>
        <dbReference type="EMBL" id="AMS03253.1"/>
    </source>
</evidence>
<sequence length="85" mass="9227">MRIEWNESAFKDIRYGRTSEIIGELEDHANKVADEANATGAGTYVTGSRPGAARPQGRHRTSVVTGDARAMIDNARNNTLLRALG</sequence>
<protein>
    <recommendedName>
        <fullName evidence="4">Head-to-tail connector protein</fullName>
    </recommendedName>
</protein>
<evidence type="ECO:0000256" key="1">
    <source>
        <dbReference type="SAM" id="MobiDB-lite"/>
    </source>
</evidence>
<evidence type="ECO:0000313" key="3">
    <source>
        <dbReference type="Proteomes" id="UP000201844"/>
    </source>
</evidence>
<evidence type="ECO:0008006" key="4">
    <source>
        <dbReference type="Google" id="ProtNLM"/>
    </source>
</evidence>
<organism evidence="2 3">
    <name type="scientific">Gordonia phage Lucky10</name>
    <dbReference type="NCBI Taxonomy" id="1821557"/>
    <lineage>
        <taxon>Viruses</taxon>
        <taxon>Duplodnaviria</taxon>
        <taxon>Heunggongvirae</taxon>
        <taxon>Uroviricota</taxon>
        <taxon>Caudoviricetes</taxon>
        <taxon>Luckytenvirus</taxon>
        <taxon>Luckytenvirus lucky10</taxon>
    </lineage>
</organism>
<feature type="region of interest" description="Disordered" evidence="1">
    <location>
        <begin position="41"/>
        <end position="63"/>
    </location>
</feature>
<accession>A0A142KAX0</accession>
<dbReference type="EMBL" id="KU963256">
    <property type="protein sequence ID" value="AMS03253.1"/>
    <property type="molecule type" value="Genomic_DNA"/>
</dbReference>
<proteinExistence type="predicted"/>
<dbReference type="Proteomes" id="UP000201844">
    <property type="component" value="Segment"/>
</dbReference>
<dbReference type="GeneID" id="29123276"/>
<dbReference type="OrthoDB" id="20984at10239"/>
<dbReference type="KEGG" id="vg:29123276"/>
<dbReference type="RefSeq" id="YP_009304269.1">
    <property type="nucleotide sequence ID" value="NC_031267.1"/>
</dbReference>
<gene>
    <name evidence="2" type="primary">10</name>
    <name evidence="2" type="ORF">SEA_LUCKY10_10</name>
</gene>